<dbReference type="RefSeq" id="WP_243653647.1">
    <property type="nucleotide sequence ID" value="NZ_SMFZ01000002.1"/>
</dbReference>
<dbReference type="Proteomes" id="UP000295560">
    <property type="component" value="Unassembled WGS sequence"/>
</dbReference>
<comment type="function">
    <text evidence="1 9">Forms oxaloacetate, a four-carbon dicarboxylic acid source for the tricarboxylic acid cycle.</text>
</comment>
<evidence type="ECO:0000256" key="6">
    <source>
        <dbReference type="ARBA" id="ARBA00023239"/>
    </source>
</evidence>
<evidence type="ECO:0000256" key="2">
    <source>
        <dbReference type="ARBA" id="ARBA00008346"/>
    </source>
</evidence>
<protein>
    <recommendedName>
        <fullName evidence="4 9">Phosphoenolpyruvate carboxylase</fullName>
        <shortName evidence="9">PEPC</shortName>
        <shortName evidence="9">PEPCase</shortName>
        <ecNumber evidence="3 9">4.1.1.31</ecNumber>
    </recommendedName>
</protein>
<comment type="subunit">
    <text evidence="9">Homotetramer.</text>
</comment>
<evidence type="ECO:0000256" key="8">
    <source>
        <dbReference type="ARBA" id="ARBA00048995"/>
    </source>
</evidence>
<keyword evidence="7 9" id="KW-0120">Carbon dioxide fixation</keyword>
<comment type="caution">
    <text evidence="12">The sequence shown here is derived from an EMBL/GenBank/DDBJ whole genome shotgun (WGS) entry which is preliminary data.</text>
</comment>
<dbReference type="GO" id="GO:0006099">
    <property type="term" value="P:tricarboxylic acid cycle"/>
    <property type="evidence" value="ECO:0007669"/>
    <property type="project" value="InterPro"/>
</dbReference>
<keyword evidence="13" id="KW-1185">Reference proteome</keyword>
<dbReference type="PANTHER" id="PTHR30523:SF6">
    <property type="entry name" value="PHOSPHOENOLPYRUVATE CARBOXYLASE"/>
    <property type="match status" value="1"/>
</dbReference>
<comment type="similarity">
    <text evidence="2 9">Belongs to the PEPCase type 1 family.</text>
</comment>
<dbReference type="EMBL" id="SMFZ01000002">
    <property type="protein sequence ID" value="TCK19926.1"/>
    <property type="molecule type" value="Genomic_DNA"/>
</dbReference>
<keyword evidence="12" id="KW-0670">Pyruvate</keyword>
<dbReference type="Pfam" id="PF00311">
    <property type="entry name" value="PEPcase"/>
    <property type="match status" value="1"/>
</dbReference>
<keyword evidence="5 9" id="KW-0460">Magnesium</keyword>
<accession>A0A4V2PHA9</accession>
<organism evidence="12 13">
    <name type="scientific">Pseudonocardia endophytica</name>
    <dbReference type="NCBI Taxonomy" id="401976"/>
    <lineage>
        <taxon>Bacteria</taxon>
        <taxon>Bacillati</taxon>
        <taxon>Actinomycetota</taxon>
        <taxon>Actinomycetes</taxon>
        <taxon>Pseudonocardiales</taxon>
        <taxon>Pseudonocardiaceae</taxon>
        <taxon>Pseudonocardia</taxon>
    </lineage>
</organism>
<name>A0A4V2PHA9_PSEEN</name>
<dbReference type="EC" id="4.1.1.31" evidence="3 9"/>
<evidence type="ECO:0000256" key="9">
    <source>
        <dbReference type="HAMAP-Rule" id="MF_00595"/>
    </source>
</evidence>
<evidence type="ECO:0000256" key="7">
    <source>
        <dbReference type="ARBA" id="ARBA00023300"/>
    </source>
</evidence>
<dbReference type="AlphaFoldDB" id="A0A4V2PHA9"/>
<dbReference type="GO" id="GO:0006107">
    <property type="term" value="P:oxaloacetate metabolic process"/>
    <property type="evidence" value="ECO:0007669"/>
    <property type="project" value="UniProtKB-UniRule"/>
</dbReference>
<dbReference type="SUPFAM" id="SSF51621">
    <property type="entry name" value="Phosphoenolpyruvate/pyruvate domain"/>
    <property type="match status" value="1"/>
</dbReference>
<evidence type="ECO:0000313" key="13">
    <source>
        <dbReference type="Proteomes" id="UP000295560"/>
    </source>
</evidence>
<evidence type="ECO:0000256" key="4">
    <source>
        <dbReference type="ARBA" id="ARBA00022419"/>
    </source>
</evidence>
<dbReference type="GO" id="GO:0015977">
    <property type="term" value="P:carbon fixation"/>
    <property type="evidence" value="ECO:0007669"/>
    <property type="project" value="UniProtKB-UniRule"/>
</dbReference>
<evidence type="ECO:0000256" key="10">
    <source>
        <dbReference type="PROSITE-ProRule" id="PRU10111"/>
    </source>
</evidence>
<dbReference type="NCBIfam" id="NF000584">
    <property type="entry name" value="PRK00009.1"/>
    <property type="match status" value="1"/>
</dbReference>
<dbReference type="GO" id="GO:0005829">
    <property type="term" value="C:cytosol"/>
    <property type="evidence" value="ECO:0007669"/>
    <property type="project" value="TreeGrafter"/>
</dbReference>
<evidence type="ECO:0000313" key="12">
    <source>
        <dbReference type="EMBL" id="TCK19926.1"/>
    </source>
</evidence>
<keyword evidence="6 9" id="KW-0456">Lyase</keyword>
<evidence type="ECO:0000256" key="5">
    <source>
        <dbReference type="ARBA" id="ARBA00022842"/>
    </source>
</evidence>
<dbReference type="PANTHER" id="PTHR30523">
    <property type="entry name" value="PHOSPHOENOLPYRUVATE CARBOXYLASE"/>
    <property type="match status" value="1"/>
</dbReference>
<dbReference type="InterPro" id="IPR022805">
    <property type="entry name" value="PEP_COase_bac/pln-type"/>
</dbReference>
<dbReference type="HAMAP" id="MF_00595">
    <property type="entry name" value="PEPcase_type1"/>
    <property type="match status" value="1"/>
</dbReference>
<sequence length="930" mass="103315">MPENTTPAAVPSEPSHTELAPDSLSAHSGVVSESEHEALRKDIRRLSTMLGETLAEQAGPDLLELVEDVRHRAREVTDGEVEPDAVAALLHGIDAGTAVVLARAFSQYFQLANVAEQLHRSRELRALRPADARPLRTVMRRLAEEADPDEVADVLSRAQLRPVFTAHPTESSRQSVLAILRRVVDGLDTGLSDRKLGALVDMLWQTDEIRPGRPTVVDEARNISWFAERLGERTVPDLLDEFAAEAAGAGLTVPDDVRPLALGSWVGGDRDGNPNVTPAVTREVLELYADRALRIHADQVAQLITELSVSTRVMGVSEELRGSLARDRRALPDVYDRFIRLNAHEPYRLKLSYVQERLERTRRRIAEHGPHVENEDYLGVAGYLDDLGVLDRSLRGHLGTRIAEGTLARAIRSARALGLHLMELDVREHSEKHHEALGAIFDALGELDRPYADLSRDERRELLSAELRGRRPLIRRHYGVPEAAAKVVDTFDTLHAVQHEFGQDVARTYIVSMARDVDDLLAVAVLARESYMVEINDHPRSSVDLVPLFETVEELSKAGELLDGLLTDPGYRQQVRNRGDLQEIMLGYSDSNKGAGITSSQWEIHRAQRQLRDVAARHGVKLRLFHGRGGSVGRGGGPAGEAIASAPFGSVDATMKLTEQGEVISDKYSLPSLAHDNLEILLASMLDASLLHQASRWPEETLERWDEVMTCVAAASTESYRRLVGDPDLPEFFTAATPVDELGRLNVGSRPSKRPGADPSLDDLRAIPWVFGWTQTRMVVPGWFGLGSGLRAAREAGYDDDLQDMRKWAFFANLIGNVEMTLAKTDLRIASNYVSTLVEPAQQKLFELIREEHELTLRELLRLTGDRALLARHPVLRNTLEVRNAYLEPLHHLQVELLEQRRRTEEPDPDLERALLLTINGIAAGMKNTG</sequence>
<feature type="active site" evidence="9">
    <location>
        <position position="593"/>
    </location>
</feature>
<dbReference type="GO" id="GO:0008964">
    <property type="term" value="F:phosphoenolpyruvate carboxylase activity"/>
    <property type="evidence" value="ECO:0007669"/>
    <property type="project" value="UniProtKB-UniRule"/>
</dbReference>
<evidence type="ECO:0000256" key="11">
    <source>
        <dbReference type="SAM" id="MobiDB-lite"/>
    </source>
</evidence>
<comment type="catalytic activity">
    <reaction evidence="8 9">
        <text>oxaloacetate + phosphate = phosphoenolpyruvate + hydrogencarbonate</text>
        <dbReference type="Rhea" id="RHEA:28370"/>
        <dbReference type="ChEBI" id="CHEBI:16452"/>
        <dbReference type="ChEBI" id="CHEBI:17544"/>
        <dbReference type="ChEBI" id="CHEBI:43474"/>
        <dbReference type="ChEBI" id="CHEBI:58702"/>
        <dbReference type="EC" id="4.1.1.31"/>
    </reaction>
</comment>
<comment type="cofactor">
    <cofactor evidence="9">
        <name>Mg(2+)</name>
        <dbReference type="ChEBI" id="CHEBI:18420"/>
    </cofactor>
</comment>
<evidence type="ECO:0000256" key="1">
    <source>
        <dbReference type="ARBA" id="ARBA00003670"/>
    </source>
</evidence>
<gene>
    <name evidence="9" type="primary">ppc</name>
    <name evidence="12" type="ORF">EV378_3870</name>
</gene>
<dbReference type="PROSITE" id="PS00781">
    <property type="entry name" value="PEPCASE_1"/>
    <property type="match status" value="1"/>
</dbReference>
<dbReference type="Gene3D" id="1.20.1440.90">
    <property type="entry name" value="Phosphoenolpyruvate/pyruvate domain"/>
    <property type="match status" value="1"/>
</dbReference>
<dbReference type="GO" id="GO:0000287">
    <property type="term" value="F:magnesium ion binding"/>
    <property type="evidence" value="ECO:0007669"/>
    <property type="project" value="UniProtKB-UniRule"/>
</dbReference>
<feature type="region of interest" description="Disordered" evidence="11">
    <location>
        <begin position="1"/>
        <end position="36"/>
    </location>
</feature>
<dbReference type="InterPro" id="IPR015813">
    <property type="entry name" value="Pyrv/PenolPyrv_kinase-like_dom"/>
</dbReference>
<proteinExistence type="inferred from homology"/>
<dbReference type="InterPro" id="IPR018129">
    <property type="entry name" value="PEP_COase_Lys_AS"/>
</dbReference>
<dbReference type="PRINTS" id="PR00150">
    <property type="entry name" value="PEPCARBXLASE"/>
</dbReference>
<feature type="active site" evidence="9 10">
    <location>
        <position position="167"/>
    </location>
</feature>
<evidence type="ECO:0000256" key="3">
    <source>
        <dbReference type="ARBA" id="ARBA00012305"/>
    </source>
</evidence>
<dbReference type="InterPro" id="IPR021135">
    <property type="entry name" value="PEP_COase"/>
</dbReference>
<reference evidence="12 13" key="1">
    <citation type="submission" date="2019-03" db="EMBL/GenBank/DDBJ databases">
        <title>Sequencing the genomes of 1000 actinobacteria strains.</title>
        <authorList>
            <person name="Klenk H.-P."/>
        </authorList>
    </citation>
    <scope>NUCLEOTIDE SEQUENCE [LARGE SCALE GENOMIC DNA]</scope>
    <source>
        <strain evidence="12 13">DSM 44969</strain>
    </source>
</reference>